<proteinExistence type="predicted"/>
<evidence type="ECO:0000313" key="3">
    <source>
        <dbReference type="Proteomes" id="UP001176961"/>
    </source>
</evidence>
<sequence length="136" mass="15408">MYFMPPLVGDPKVSQCVLFISEIANVTFQNTPALQLLELRAPESCRKDRKVIQNMDFNDYGVVILDTKSREGQGTLDRFVTEAPPDSVKLSIPSKKELLDSQIFIVISKFDHKKEKRRQTTREPAMCNSMPKGTSS</sequence>
<evidence type="ECO:0000313" key="2">
    <source>
        <dbReference type="EMBL" id="CAJ0589122.1"/>
    </source>
</evidence>
<name>A0AA36DK34_CYLNA</name>
<feature type="region of interest" description="Disordered" evidence="1">
    <location>
        <begin position="113"/>
        <end position="136"/>
    </location>
</feature>
<gene>
    <name evidence="2" type="ORF">CYNAS_LOCUS1105</name>
</gene>
<dbReference type="EMBL" id="CATQJL010000001">
    <property type="protein sequence ID" value="CAJ0589122.1"/>
    <property type="molecule type" value="Genomic_DNA"/>
</dbReference>
<protein>
    <submittedName>
        <fullName evidence="2">Uncharacterized protein</fullName>
    </submittedName>
</protein>
<organism evidence="2 3">
    <name type="scientific">Cylicocyclus nassatus</name>
    <name type="common">Nematode worm</name>
    <dbReference type="NCBI Taxonomy" id="53992"/>
    <lineage>
        <taxon>Eukaryota</taxon>
        <taxon>Metazoa</taxon>
        <taxon>Ecdysozoa</taxon>
        <taxon>Nematoda</taxon>
        <taxon>Chromadorea</taxon>
        <taxon>Rhabditida</taxon>
        <taxon>Rhabditina</taxon>
        <taxon>Rhabditomorpha</taxon>
        <taxon>Strongyloidea</taxon>
        <taxon>Strongylidae</taxon>
        <taxon>Cylicocyclus</taxon>
    </lineage>
</organism>
<evidence type="ECO:0000256" key="1">
    <source>
        <dbReference type="SAM" id="MobiDB-lite"/>
    </source>
</evidence>
<dbReference type="AlphaFoldDB" id="A0AA36DK34"/>
<reference evidence="2" key="1">
    <citation type="submission" date="2023-07" db="EMBL/GenBank/DDBJ databases">
        <authorList>
            <consortium name="CYATHOMIX"/>
        </authorList>
    </citation>
    <scope>NUCLEOTIDE SEQUENCE</scope>
    <source>
        <strain evidence="2">N/A</strain>
    </source>
</reference>
<keyword evidence="3" id="KW-1185">Reference proteome</keyword>
<comment type="caution">
    <text evidence="2">The sequence shown here is derived from an EMBL/GenBank/DDBJ whole genome shotgun (WGS) entry which is preliminary data.</text>
</comment>
<dbReference type="Proteomes" id="UP001176961">
    <property type="component" value="Unassembled WGS sequence"/>
</dbReference>
<accession>A0AA36DK34</accession>